<dbReference type="GO" id="GO:0003677">
    <property type="term" value="F:DNA binding"/>
    <property type="evidence" value="ECO:0007669"/>
    <property type="project" value="UniProtKB-KW"/>
</dbReference>
<evidence type="ECO:0000259" key="4">
    <source>
        <dbReference type="PROSITE" id="PS50995"/>
    </source>
</evidence>
<dbReference type="InterPro" id="IPR036388">
    <property type="entry name" value="WH-like_DNA-bd_sf"/>
</dbReference>
<dbReference type="Pfam" id="PF01047">
    <property type="entry name" value="MarR"/>
    <property type="match status" value="1"/>
</dbReference>
<dbReference type="SUPFAM" id="SSF46785">
    <property type="entry name" value="Winged helix' DNA-binding domain"/>
    <property type="match status" value="1"/>
</dbReference>
<dbReference type="RefSeq" id="WP_105023311.1">
    <property type="nucleotide sequence ID" value="NZ_MSCI01000001.1"/>
</dbReference>
<dbReference type="GO" id="GO:0003700">
    <property type="term" value="F:DNA-binding transcription factor activity"/>
    <property type="evidence" value="ECO:0007669"/>
    <property type="project" value="InterPro"/>
</dbReference>
<comment type="caution">
    <text evidence="5">The sequence shown here is derived from an EMBL/GenBank/DDBJ whole genome shotgun (WGS) entry which is preliminary data.</text>
</comment>
<dbReference type="InterPro" id="IPR036390">
    <property type="entry name" value="WH_DNA-bd_sf"/>
</dbReference>
<sequence>MSNSSPFKHEAADDSIGFLIWKMTTLWQRKLILVLKRFGITQTQFAILASLRWFQDKEKLATQTNLVEHTKIDKMTLSKAIRKLELSGLVERSSSVLDARNTNVQLTTEGESLIVKAIFAVENTDDDFFSCLTESQLKHYKSLTSLLIKSNTL</sequence>
<keyword evidence="6" id="KW-1185">Reference proteome</keyword>
<gene>
    <name evidence="5" type="ORF">BTO10_01500</name>
</gene>
<name>A0A2S7VPX5_9VIBR</name>
<dbReference type="PRINTS" id="PR00598">
    <property type="entry name" value="HTHMARR"/>
</dbReference>
<keyword evidence="3" id="KW-0804">Transcription</keyword>
<keyword evidence="1" id="KW-0805">Transcription regulation</keyword>
<evidence type="ECO:0000256" key="3">
    <source>
        <dbReference type="ARBA" id="ARBA00023163"/>
    </source>
</evidence>
<dbReference type="PANTHER" id="PTHR42756">
    <property type="entry name" value="TRANSCRIPTIONAL REGULATOR, MARR"/>
    <property type="match status" value="1"/>
</dbReference>
<keyword evidence="2" id="KW-0238">DNA-binding</keyword>
<evidence type="ECO:0000313" key="5">
    <source>
        <dbReference type="EMBL" id="PQJ63521.1"/>
    </source>
</evidence>
<evidence type="ECO:0000256" key="1">
    <source>
        <dbReference type="ARBA" id="ARBA00023015"/>
    </source>
</evidence>
<evidence type="ECO:0000313" key="6">
    <source>
        <dbReference type="Proteomes" id="UP000238707"/>
    </source>
</evidence>
<dbReference type="AlphaFoldDB" id="A0A2S7VPX5"/>
<dbReference type="Proteomes" id="UP000238707">
    <property type="component" value="Unassembled WGS sequence"/>
</dbReference>
<proteinExistence type="predicted"/>
<reference evidence="5 6" key="1">
    <citation type="submission" date="2016-12" db="EMBL/GenBank/DDBJ databases">
        <title>Diversity of luminous bacteria.</title>
        <authorList>
            <person name="Yoshizawa S."/>
            <person name="Kogure K."/>
        </authorList>
    </citation>
    <scope>NUCLEOTIDE SEQUENCE [LARGE SCALE GENOMIC DNA]</scope>
    <source>
        <strain evidence="5 6">LC2-408</strain>
    </source>
</reference>
<feature type="domain" description="HTH marR-type" evidence="4">
    <location>
        <begin position="13"/>
        <end position="149"/>
    </location>
</feature>
<dbReference type="EMBL" id="MSCI01000001">
    <property type="protein sequence ID" value="PQJ63521.1"/>
    <property type="molecule type" value="Genomic_DNA"/>
</dbReference>
<dbReference type="GO" id="GO:0005737">
    <property type="term" value="C:cytoplasm"/>
    <property type="evidence" value="ECO:0007669"/>
    <property type="project" value="UniProtKB-SubCell"/>
</dbReference>
<evidence type="ECO:0000256" key="2">
    <source>
        <dbReference type="ARBA" id="ARBA00023125"/>
    </source>
</evidence>
<accession>A0A2S7VPX5</accession>
<dbReference type="PROSITE" id="PS50995">
    <property type="entry name" value="HTH_MARR_2"/>
    <property type="match status" value="1"/>
</dbReference>
<dbReference type="InterPro" id="IPR000835">
    <property type="entry name" value="HTH_MarR-typ"/>
</dbReference>
<dbReference type="Gene3D" id="1.10.10.10">
    <property type="entry name" value="Winged helix-like DNA-binding domain superfamily/Winged helix DNA-binding domain"/>
    <property type="match status" value="1"/>
</dbReference>
<organism evidence="5 6">
    <name type="scientific">Vibrio chagasii</name>
    <dbReference type="NCBI Taxonomy" id="170679"/>
    <lineage>
        <taxon>Bacteria</taxon>
        <taxon>Pseudomonadati</taxon>
        <taxon>Pseudomonadota</taxon>
        <taxon>Gammaproteobacteria</taxon>
        <taxon>Vibrionales</taxon>
        <taxon>Vibrionaceae</taxon>
        <taxon>Vibrio</taxon>
    </lineage>
</organism>
<protein>
    <recommendedName>
        <fullName evidence="4">HTH marR-type domain-containing protein</fullName>
    </recommendedName>
</protein>
<dbReference type="PANTHER" id="PTHR42756:SF1">
    <property type="entry name" value="TRANSCRIPTIONAL REPRESSOR OF EMRAB OPERON"/>
    <property type="match status" value="1"/>
</dbReference>
<dbReference type="SMART" id="SM00347">
    <property type="entry name" value="HTH_MARR"/>
    <property type="match status" value="1"/>
</dbReference>